<accession>A0A1E4TJ40</accession>
<dbReference type="Gene3D" id="3.40.30.10">
    <property type="entry name" value="Glutaredoxin"/>
    <property type="match status" value="2"/>
</dbReference>
<feature type="chain" id="PRO_5009163272" description="protein disulfide-isomerase" evidence="7">
    <location>
        <begin position="19"/>
        <end position="401"/>
    </location>
</feature>
<evidence type="ECO:0000256" key="4">
    <source>
        <dbReference type="ARBA" id="ARBA00023235"/>
    </source>
</evidence>
<sequence length="401" mass="44563">MKFASGFAIALFASLVAADTITATDEDIDELIASGKPTLVKFYASWCSHCRNMAPVYEDLGLSFNEEDVQIVKIDADKNKITGKKFEIQGYPTIKMFNSIKSEDPVTYTKARTLDAFKQFVEEHSGVKAFEKPAAPSRTKEVKPKPKGTPLGDKVSPGGWKALTEVVEVTDGNWDDIVLDKTKHVLLAFTAEWCAQCKKMAPEYEQLAEIFAKDKDVVIARIETSKETGIGHATQYGVASFPTLMLFKKDAKENPLQYKGERNAETLLEYLRERVGTKRTLTGNLDTDAGVVEELNELFATLVEAEAEHRAAVVEEIKTKVQELKTNGTDVDAYEKVLAKLAEDADYIKKEIKRLTALLKNSASLAREKVDQSTIKLNVLKSISEAVSDFPAVWNKVHDEL</sequence>
<dbReference type="SUPFAM" id="SSF47933">
    <property type="entry name" value="ERP29 C domain-like"/>
    <property type="match status" value="1"/>
</dbReference>
<proteinExistence type="predicted"/>
<dbReference type="GO" id="GO:0003756">
    <property type="term" value="F:protein disulfide isomerase activity"/>
    <property type="evidence" value="ECO:0007669"/>
    <property type="project" value="UniProtKB-EC"/>
</dbReference>
<keyword evidence="7" id="KW-0732">Signal</keyword>
<evidence type="ECO:0000256" key="1">
    <source>
        <dbReference type="ARBA" id="ARBA00001182"/>
    </source>
</evidence>
<evidence type="ECO:0000256" key="5">
    <source>
        <dbReference type="ARBA" id="ARBA00023284"/>
    </source>
</evidence>
<dbReference type="InterPro" id="IPR013766">
    <property type="entry name" value="Thioredoxin_domain"/>
</dbReference>
<evidence type="ECO:0000313" key="9">
    <source>
        <dbReference type="EMBL" id="ODV91772.1"/>
    </source>
</evidence>
<dbReference type="GO" id="GO:0006457">
    <property type="term" value="P:protein folding"/>
    <property type="evidence" value="ECO:0007669"/>
    <property type="project" value="TreeGrafter"/>
</dbReference>
<dbReference type="Proteomes" id="UP000095023">
    <property type="component" value="Unassembled WGS sequence"/>
</dbReference>
<keyword evidence="4" id="KW-0413">Isomerase</keyword>
<dbReference type="Pfam" id="PF07749">
    <property type="entry name" value="ERp29"/>
    <property type="match status" value="1"/>
</dbReference>
<dbReference type="OrthoDB" id="10264505at2759"/>
<dbReference type="InterPro" id="IPR051063">
    <property type="entry name" value="PDI"/>
</dbReference>
<dbReference type="InterPro" id="IPR036356">
    <property type="entry name" value="ERp29_C_sf"/>
</dbReference>
<comment type="catalytic activity">
    <reaction evidence="1">
        <text>Catalyzes the rearrangement of -S-S- bonds in proteins.</text>
        <dbReference type="EC" id="5.3.4.1"/>
    </reaction>
</comment>
<evidence type="ECO:0000256" key="2">
    <source>
        <dbReference type="ARBA" id="ARBA00012723"/>
    </source>
</evidence>
<keyword evidence="10" id="KW-1185">Reference proteome</keyword>
<feature type="signal peptide" evidence="7">
    <location>
        <begin position="1"/>
        <end position="18"/>
    </location>
</feature>
<dbReference type="InterPro" id="IPR011679">
    <property type="entry name" value="ERp29_C"/>
</dbReference>
<feature type="region of interest" description="Disordered" evidence="6">
    <location>
        <begin position="132"/>
        <end position="154"/>
    </location>
</feature>
<feature type="domain" description="Thioredoxin" evidence="8">
    <location>
        <begin position="156"/>
        <end position="276"/>
    </location>
</feature>
<organism evidence="9 10">
    <name type="scientific">Tortispora caseinolytica NRRL Y-17796</name>
    <dbReference type="NCBI Taxonomy" id="767744"/>
    <lineage>
        <taxon>Eukaryota</taxon>
        <taxon>Fungi</taxon>
        <taxon>Dikarya</taxon>
        <taxon>Ascomycota</taxon>
        <taxon>Saccharomycotina</taxon>
        <taxon>Trigonopsidomycetes</taxon>
        <taxon>Trigonopsidales</taxon>
        <taxon>Trigonopsidaceae</taxon>
        <taxon>Tortispora</taxon>
    </lineage>
</organism>
<dbReference type="PANTHER" id="PTHR45672:SF11">
    <property type="entry name" value="PROTEIN DISULFIDE-ISOMERASE C17H9.14C"/>
    <property type="match status" value="1"/>
</dbReference>
<dbReference type="PRINTS" id="PR00421">
    <property type="entry name" value="THIOREDOXIN"/>
</dbReference>
<dbReference type="PANTHER" id="PTHR45672">
    <property type="entry name" value="PROTEIN DISULFIDE-ISOMERASE C17H9.14C-RELATED"/>
    <property type="match status" value="1"/>
</dbReference>
<dbReference type="AlphaFoldDB" id="A0A1E4TJ40"/>
<evidence type="ECO:0000256" key="7">
    <source>
        <dbReference type="SAM" id="SignalP"/>
    </source>
</evidence>
<name>A0A1E4TJ40_9ASCO</name>
<keyword evidence="3" id="KW-1015">Disulfide bond</keyword>
<evidence type="ECO:0000256" key="3">
    <source>
        <dbReference type="ARBA" id="ARBA00023157"/>
    </source>
</evidence>
<reference evidence="10" key="1">
    <citation type="submission" date="2016-02" db="EMBL/GenBank/DDBJ databases">
        <title>Comparative genomics of biotechnologically important yeasts.</title>
        <authorList>
            <consortium name="DOE Joint Genome Institute"/>
            <person name="Riley R."/>
            <person name="Haridas S."/>
            <person name="Wolfe K.H."/>
            <person name="Lopes M.R."/>
            <person name="Hittinger C.T."/>
            <person name="Goker M."/>
            <person name="Salamov A."/>
            <person name="Wisecaver J."/>
            <person name="Long T.M."/>
            <person name="Aerts A.L."/>
            <person name="Barry K."/>
            <person name="Choi C."/>
            <person name="Clum A."/>
            <person name="Coughlan A.Y."/>
            <person name="Deshpande S."/>
            <person name="Douglass A.P."/>
            <person name="Hanson S.J."/>
            <person name="Klenk H.-P."/>
            <person name="Labutti K."/>
            <person name="Lapidus A."/>
            <person name="Lindquist E."/>
            <person name="Lipzen A."/>
            <person name="Meier-Kolthoff J.P."/>
            <person name="Ohm R.A."/>
            <person name="Otillar R.P."/>
            <person name="Pangilinan J."/>
            <person name="Peng Y."/>
            <person name="Rokas A."/>
            <person name="Rosa C.A."/>
            <person name="Scheuner C."/>
            <person name="Sibirny A.A."/>
            <person name="Slot J.C."/>
            <person name="Stielow J.B."/>
            <person name="Sun H."/>
            <person name="Kurtzman C.P."/>
            <person name="Blackwell M."/>
            <person name="Jeffries T.W."/>
            <person name="Grigoriev I.V."/>
        </authorList>
    </citation>
    <scope>NUCLEOTIDE SEQUENCE [LARGE SCALE GENOMIC DNA]</scope>
    <source>
        <strain evidence="10">NRRL Y-17796</strain>
    </source>
</reference>
<dbReference type="EMBL" id="KV453841">
    <property type="protein sequence ID" value="ODV91772.1"/>
    <property type="molecule type" value="Genomic_DNA"/>
</dbReference>
<evidence type="ECO:0000313" key="10">
    <source>
        <dbReference type="Proteomes" id="UP000095023"/>
    </source>
</evidence>
<evidence type="ECO:0000259" key="8">
    <source>
        <dbReference type="PROSITE" id="PS51352"/>
    </source>
</evidence>
<feature type="domain" description="Thioredoxin" evidence="8">
    <location>
        <begin position="10"/>
        <end position="126"/>
    </location>
</feature>
<gene>
    <name evidence="9" type="ORF">CANCADRAFT_30104</name>
</gene>
<dbReference type="GO" id="GO:0005783">
    <property type="term" value="C:endoplasmic reticulum"/>
    <property type="evidence" value="ECO:0007669"/>
    <property type="project" value="InterPro"/>
</dbReference>
<dbReference type="Pfam" id="PF00085">
    <property type="entry name" value="Thioredoxin"/>
    <property type="match status" value="2"/>
</dbReference>
<evidence type="ECO:0000256" key="6">
    <source>
        <dbReference type="SAM" id="MobiDB-lite"/>
    </source>
</evidence>
<dbReference type="Gene3D" id="1.20.1150.12">
    <property type="entry name" value="Endoplasmic reticulum resident protein 29, C-terminal domain"/>
    <property type="match status" value="1"/>
</dbReference>
<keyword evidence="5" id="KW-0676">Redox-active center</keyword>
<protein>
    <recommendedName>
        <fullName evidence="2">protein disulfide-isomerase</fullName>
        <ecNumber evidence="2">5.3.4.1</ecNumber>
    </recommendedName>
</protein>
<dbReference type="PROSITE" id="PS51352">
    <property type="entry name" value="THIOREDOXIN_2"/>
    <property type="match status" value="2"/>
</dbReference>
<dbReference type="EC" id="5.3.4.1" evidence="2"/>
<dbReference type="SUPFAM" id="SSF52833">
    <property type="entry name" value="Thioredoxin-like"/>
    <property type="match status" value="2"/>
</dbReference>
<dbReference type="InterPro" id="IPR036249">
    <property type="entry name" value="Thioredoxin-like_sf"/>
</dbReference>